<evidence type="ECO:0000313" key="3">
    <source>
        <dbReference type="Proteomes" id="UP000308114"/>
    </source>
</evidence>
<sequence>MKSIKLLSVLTLGISVSLFSTVVASASPIVNYSKLQNYDVAEKKQDLSKEEILKSMPDYNPKLEAEYKFNYDNLKDLEKEAKESPEPPTLEEMKSVTSSTYNNLTLQGGPLVELARTEIKLQLISPMEVYGLNYSANMLNWSLQDNPGTYTRLSNSGFSTDLKNTVKIQNILDAFKTKLSSVSGTSYSVNNSVGLTTSNSTQDFYLALHNVNYEIAANKSNGRWDIQMYITDNYDFAYQNITSASGFKSAFVRIVNNYAQYYQTYGAIVPYNVRIFINDSK</sequence>
<name>A0A4U2PZD2_9BACL</name>
<dbReference type="AlphaFoldDB" id="A0A4U2PZD2"/>
<keyword evidence="1" id="KW-0732">Signal</keyword>
<evidence type="ECO:0000313" key="2">
    <source>
        <dbReference type="EMBL" id="TKH44199.1"/>
    </source>
</evidence>
<feature type="chain" id="PRO_5020306675" evidence="1">
    <location>
        <begin position="27"/>
        <end position="281"/>
    </location>
</feature>
<evidence type="ECO:0000256" key="1">
    <source>
        <dbReference type="SAM" id="SignalP"/>
    </source>
</evidence>
<protein>
    <submittedName>
        <fullName evidence="2">Uncharacterized protein</fullName>
    </submittedName>
</protein>
<reference evidence="2 3" key="1">
    <citation type="submission" date="2018-01" db="EMBL/GenBank/DDBJ databases">
        <title>Bacillales members from the olive rhizosphere are effective biological control agents against Verticillium dahliae.</title>
        <authorList>
            <person name="Gomez-Lama C."/>
            <person name="Legarda G."/>
            <person name="Ruano-Rosa D."/>
            <person name="Pizarro-Tobias P."/>
            <person name="Valverde-Corredor A."/>
            <person name="Niqui J.L."/>
            <person name="Trivino J.C."/>
            <person name="Roca A."/>
            <person name="Mercado-Blanco J."/>
        </authorList>
    </citation>
    <scope>NUCLEOTIDE SEQUENCE [LARGE SCALE GENOMIC DNA]</scope>
    <source>
        <strain evidence="2 3">PIC167</strain>
    </source>
</reference>
<organism evidence="2 3">
    <name type="scientific">Paenibacillus terrae</name>
    <dbReference type="NCBI Taxonomy" id="159743"/>
    <lineage>
        <taxon>Bacteria</taxon>
        <taxon>Bacillati</taxon>
        <taxon>Bacillota</taxon>
        <taxon>Bacilli</taxon>
        <taxon>Bacillales</taxon>
        <taxon>Paenibacillaceae</taxon>
        <taxon>Paenibacillus</taxon>
    </lineage>
</organism>
<comment type="caution">
    <text evidence="2">The sequence shown here is derived from an EMBL/GenBank/DDBJ whole genome shotgun (WGS) entry which is preliminary data.</text>
</comment>
<gene>
    <name evidence="2" type="ORF">C1I60_12770</name>
</gene>
<dbReference type="Proteomes" id="UP000308114">
    <property type="component" value="Unassembled WGS sequence"/>
</dbReference>
<feature type="signal peptide" evidence="1">
    <location>
        <begin position="1"/>
        <end position="26"/>
    </location>
</feature>
<dbReference type="EMBL" id="PNXQ01000012">
    <property type="protein sequence ID" value="TKH44199.1"/>
    <property type="molecule type" value="Genomic_DNA"/>
</dbReference>
<dbReference type="RefSeq" id="WP_137062032.1">
    <property type="nucleotide sequence ID" value="NZ_PNXQ01000012.1"/>
</dbReference>
<accession>A0A4U2PZD2</accession>
<proteinExistence type="predicted"/>